<keyword evidence="3" id="KW-0804">Transcription</keyword>
<feature type="DNA-binding region" description="H-T-H motif" evidence="4">
    <location>
        <begin position="38"/>
        <end position="57"/>
    </location>
</feature>
<dbReference type="PANTHER" id="PTHR30055:SF234">
    <property type="entry name" value="HTH-TYPE TRANSCRIPTIONAL REGULATOR BETI"/>
    <property type="match status" value="1"/>
</dbReference>
<dbReference type="InterPro" id="IPR001647">
    <property type="entry name" value="HTH_TetR"/>
</dbReference>
<dbReference type="PANTHER" id="PTHR30055">
    <property type="entry name" value="HTH-TYPE TRANSCRIPTIONAL REGULATOR RUTR"/>
    <property type="match status" value="1"/>
</dbReference>
<dbReference type="RefSeq" id="WP_265997236.1">
    <property type="nucleotide sequence ID" value="NZ_JAPJDN010000009.1"/>
</dbReference>
<dbReference type="Gene3D" id="1.10.357.10">
    <property type="entry name" value="Tetracycline Repressor, domain 2"/>
    <property type="match status" value="1"/>
</dbReference>
<evidence type="ECO:0000313" key="7">
    <source>
        <dbReference type="Proteomes" id="UP001300745"/>
    </source>
</evidence>
<protein>
    <submittedName>
        <fullName evidence="6">TetR/AcrR family transcriptional regulator</fullName>
    </submittedName>
</protein>
<dbReference type="PRINTS" id="PR00455">
    <property type="entry name" value="HTHTETR"/>
</dbReference>
<evidence type="ECO:0000259" key="5">
    <source>
        <dbReference type="PROSITE" id="PS50977"/>
    </source>
</evidence>
<dbReference type="Pfam" id="PF00440">
    <property type="entry name" value="TetR_N"/>
    <property type="match status" value="1"/>
</dbReference>
<dbReference type="SUPFAM" id="SSF46689">
    <property type="entry name" value="Homeodomain-like"/>
    <property type="match status" value="1"/>
</dbReference>
<evidence type="ECO:0000256" key="3">
    <source>
        <dbReference type="ARBA" id="ARBA00023163"/>
    </source>
</evidence>
<keyword evidence="7" id="KW-1185">Reference proteome</keyword>
<keyword evidence="2 4" id="KW-0238">DNA-binding</keyword>
<name>A0ABT3SFD8_9MYCO</name>
<keyword evidence="1" id="KW-0805">Transcription regulation</keyword>
<organism evidence="6 7">
    <name type="scientific">Mycobacterium pinniadriaticum</name>
    <dbReference type="NCBI Taxonomy" id="2994102"/>
    <lineage>
        <taxon>Bacteria</taxon>
        <taxon>Bacillati</taxon>
        <taxon>Actinomycetota</taxon>
        <taxon>Actinomycetes</taxon>
        <taxon>Mycobacteriales</taxon>
        <taxon>Mycobacteriaceae</taxon>
        <taxon>Mycobacterium</taxon>
    </lineage>
</organism>
<proteinExistence type="predicted"/>
<accession>A0ABT3SFD8</accession>
<evidence type="ECO:0000313" key="6">
    <source>
        <dbReference type="EMBL" id="MCX2937600.1"/>
    </source>
</evidence>
<dbReference type="EMBL" id="JAPJDO010000009">
    <property type="protein sequence ID" value="MCX2937600.1"/>
    <property type="molecule type" value="Genomic_DNA"/>
</dbReference>
<evidence type="ECO:0000256" key="4">
    <source>
        <dbReference type="PROSITE-ProRule" id="PRU00335"/>
    </source>
</evidence>
<dbReference type="Proteomes" id="UP001300745">
    <property type="component" value="Unassembled WGS sequence"/>
</dbReference>
<dbReference type="InterPro" id="IPR009057">
    <property type="entry name" value="Homeodomain-like_sf"/>
</dbReference>
<comment type="caution">
    <text evidence="6">The sequence shown here is derived from an EMBL/GenBank/DDBJ whole genome shotgun (WGS) entry which is preliminary data.</text>
</comment>
<feature type="domain" description="HTH tetR-type" evidence="5">
    <location>
        <begin position="15"/>
        <end position="75"/>
    </location>
</feature>
<dbReference type="PROSITE" id="PS50977">
    <property type="entry name" value="HTH_TETR_2"/>
    <property type="match status" value="1"/>
</dbReference>
<evidence type="ECO:0000256" key="2">
    <source>
        <dbReference type="ARBA" id="ARBA00023125"/>
    </source>
</evidence>
<evidence type="ECO:0000256" key="1">
    <source>
        <dbReference type="ARBA" id="ARBA00023015"/>
    </source>
</evidence>
<dbReference type="InterPro" id="IPR050109">
    <property type="entry name" value="HTH-type_TetR-like_transc_reg"/>
</dbReference>
<reference evidence="6 7" key="1">
    <citation type="submission" date="2022-11" db="EMBL/GenBank/DDBJ databases">
        <title>Mycobacterium sp. nov.</title>
        <authorList>
            <person name="Papic B."/>
            <person name="Spicic S."/>
            <person name="Duvnjak S."/>
        </authorList>
    </citation>
    <scope>NUCLEOTIDE SEQUENCE [LARGE SCALE GENOMIC DNA]</scope>
    <source>
        <strain evidence="6 7">CVI_P4</strain>
    </source>
</reference>
<sequence length="205" mass="22751">MARKGWGGAPPADDAEARKRIIDTALRLVDRRGAAQTTVSDIADALGITRRTVYRYFSGTDELFTAAAEEALTSFVAQIDRVVADLDVASQLVEVVAYIIERLPQEPQLALLLANDRSNMFSRSMLTGDVIARCRVVLHRAQIDWDHLGFDDRVIDELIEFLLRMIQSMVIAPPEPPREGAELRAYLHRWVGPALAPRTSTEPAG</sequence>
<gene>
    <name evidence="6" type="ORF">ORI27_12895</name>
</gene>